<dbReference type="AlphaFoldDB" id="A0A1I5PUH4"/>
<dbReference type="OrthoDB" id="7726458at2"/>
<name>A0A1I5PUH4_9RHOB</name>
<keyword evidence="2" id="KW-1185">Reference proteome</keyword>
<gene>
    <name evidence="1" type="ORF">SAMN04488047_105239</name>
</gene>
<evidence type="ECO:0000313" key="1">
    <source>
        <dbReference type="EMBL" id="SFP37251.1"/>
    </source>
</evidence>
<proteinExistence type="predicted"/>
<dbReference type="Proteomes" id="UP000199356">
    <property type="component" value="Unassembled WGS sequence"/>
</dbReference>
<reference evidence="1 2" key="1">
    <citation type="submission" date="2016-10" db="EMBL/GenBank/DDBJ databases">
        <authorList>
            <person name="de Groot N.N."/>
        </authorList>
    </citation>
    <scope>NUCLEOTIDE SEQUENCE [LARGE SCALE GENOMIC DNA]</scope>
    <source>
        <strain evidence="1 2">DSM 19547</strain>
    </source>
</reference>
<dbReference type="RefSeq" id="WP_093420591.1">
    <property type="nucleotide sequence ID" value="NZ_FOXA01000005.1"/>
</dbReference>
<organism evidence="1 2">
    <name type="scientific">Tranquillimonas alkanivorans</name>
    <dbReference type="NCBI Taxonomy" id="441119"/>
    <lineage>
        <taxon>Bacteria</taxon>
        <taxon>Pseudomonadati</taxon>
        <taxon>Pseudomonadota</taxon>
        <taxon>Alphaproteobacteria</taxon>
        <taxon>Rhodobacterales</taxon>
        <taxon>Roseobacteraceae</taxon>
        <taxon>Tranquillimonas</taxon>
    </lineage>
</organism>
<sequence length="78" mass="8824">MFILDSEITHARRDRDFGRVEAEVALLAKTRSGQPPHAIRLRTNVPARGSESLRVRILRDAARLARRLPQGRTLRLAA</sequence>
<accession>A0A1I5PUH4</accession>
<evidence type="ECO:0000313" key="2">
    <source>
        <dbReference type="Proteomes" id="UP000199356"/>
    </source>
</evidence>
<protein>
    <submittedName>
        <fullName evidence="1">Uncharacterized protein</fullName>
    </submittedName>
</protein>
<dbReference type="EMBL" id="FOXA01000005">
    <property type="protein sequence ID" value="SFP37251.1"/>
    <property type="molecule type" value="Genomic_DNA"/>
</dbReference>